<dbReference type="Proteomes" id="UP000266861">
    <property type="component" value="Unassembled WGS sequence"/>
</dbReference>
<sequence>MTGKRRKFELESIPNKKIKVTHVNDAALTEQPVNNFRKLEVFQIQWSQYFSQGITQNERVIVLIDNMSEFCYLHLRNDWIETSISEVAYTGNVTAEGKNVGFGLQL</sequence>
<dbReference type="OrthoDB" id="10567085at2759"/>
<dbReference type="AlphaFoldDB" id="A0A397GEW5"/>
<evidence type="ECO:0000313" key="2">
    <source>
        <dbReference type="Proteomes" id="UP000266861"/>
    </source>
</evidence>
<proteinExistence type="predicted"/>
<name>A0A397GEW5_9GLOM</name>
<protein>
    <submittedName>
        <fullName evidence="1">Uncharacterized protein</fullName>
    </submittedName>
</protein>
<evidence type="ECO:0000313" key="1">
    <source>
        <dbReference type="EMBL" id="RHZ46640.1"/>
    </source>
</evidence>
<keyword evidence="2" id="KW-1185">Reference proteome</keyword>
<dbReference type="EMBL" id="PQFF01000507">
    <property type="protein sequence ID" value="RHZ46640.1"/>
    <property type="molecule type" value="Genomic_DNA"/>
</dbReference>
<accession>A0A397GEW5</accession>
<gene>
    <name evidence="1" type="ORF">Glove_610g5</name>
</gene>
<reference evidence="1 2" key="1">
    <citation type="submission" date="2018-08" db="EMBL/GenBank/DDBJ databases">
        <title>Genome and evolution of the arbuscular mycorrhizal fungus Diversispora epigaea (formerly Glomus versiforme) and its bacterial endosymbionts.</title>
        <authorList>
            <person name="Sun X."/>
            <person name="Fei Z."/>
            <person name="Harrison M."/>
        </authorList>
    </citation>
    <scope>NUCLEOTIDE SEQUENCE [LARGE SCALE GENOMIC DNA]</scope>
    <source>
        <strain evidence="1 2">IT104</strain>
    </source>
</reference>
<organism evidence="1 2">
    <name type="scientific">Diversispora epigaea</name>
    <dbReference type="NCBI Taxonomy" id="1348612"/>
    <lineage>
        <taxon>Eukaryota</taxon>
        <taxon>Fungi</taxon>
        <taxon>Fungi incertae sedis</taxon>
        <taxon>Mucoromycota</taxon>
        <taxon>Glomeromycotina</taxon>
        <taxon>Glomeromycetes</taxon>
        <taxon>Diversisporales</taxon>
        <taxon>Diversisporaceae</taxon>
        <taxon>Diversispora</taxon>
    </lineage>
</organism>
<comment type="caution">
    <text evidence="1">The sequence shown here is derived from an EMBL/GenBank/DDBJ whole genome shotgun (WGS) entry which is preliminary data.</text>
</comment>